<organism evidence="5 6">
    <name type="scientific">Desulfobulbus oligotrophicus</name>
    <dbReference type="NCBI Taxonomy" id="1909699"/>
    <lineage>
        <taxon>Bacteria</taxon>
        <taxon>Pseudomonadati</taxon>
        <taxon>Thermodesulfobacteriota</taxon>
        <taxon>Desulfobulbia</taxon>
        <taxon>Desulfobulbales</taxon>
        <taxon>Desulfobulbaceae</taxon>
        <taxon>Desulfobulbus</taxon>
    </lineage>
</organism>
<feature type="domain" description="Glycosyl transferase family 1" evidence="3">
    <location>
        <begin position="272"/>
        <end position="430"/>
    </location>
</feature>
<evidence type="ECO:0000259" key="4">
    <source>
        <dbReference type="Pfam" id="PF13439"/>
    </source>
</evidence>
<accession>A0A7T6ARF1</accession>
<dbReference type="PANTHER" id="PTHR12526:SF510">
    <property type="entry name" value="D-INOSITOL 3-PHOSPHATE GLYCOSYLTRANSFERASE"/>
    <property type="match status" value="1"/>
</dbReference>
<keyword evidence="2 5" id="KW-0808">Transferase</keyword>
<dbReference type="GO" id="GO:0016757">
    <property type="term" value="F:glycosyltransferase activity"/>
    <property type="evidence" value="ECO:0007669"/>
    <property type="project" value="UniProtKB-KW"/>
</dbReference>
<dbReference type="InterPro" id="IPR028098">
    <property type="entry name" value="Glyco_trans_4-like_N"/>
</dbReference>
<gene>
    <name evidence="5" type="ORF">HP555_11730</name>
</gene>
<dbReference type="AlphaFoldDB" id="A0A7T6ARF1"/>
<reference evidence="5 6" key="1">
    <citation type="submission" date="2020-05" db="EMBL/GenBank/DDBJ databases">
        <title>Complete genome of Desulfobulbus oligotrophicus.</title>
        <authorList>
            <person name="Podar M."/>
        </authorList>
    </citation>
    <scope>NUCLEOTIDE SEQUENCE [LARGE SCALE GENOMIC DNA]</scope>
    <source>
        <strain evidence="5 6">Prop6</strain>
    </source>
</reference>
<keyword evidence="1" id="KW-0328">Glycosyltransferase</keyword>
<keyword evidence="6" id="KW-1185">Reference proteome</keyword>
<proteinExistence type="predicted"/>
<dbReference type="Gene3D" id="3.40.50.2000">
    <property type="entry name" value="Glycogen Phosphorylase B"/>
    <property type="match status" value="2"/>
</dbReference>
<evidence type="ECO:0000256" key="1">
    <source>
        <dbReference type="ARBA" id="ARBA00022676"/>
    </source>
</evidence>
<dbReference type="Proteomes" id="UP000596092">
    <property type="component" value="Chromosome"/>
</dbReference>
<evidence type="ECO:0000313" key="5">
    <source>
        <dbReference type="EMBL" id="QQG66487.1"/>
    </source>
</evidence>
<dbReference type="Pfam" id="PF00534">
    <property type="entry name" value="Glycos_transf_1"/>
    <property type="match status" value="1"/>
</dbReference>
<dbReference type="SUPFAM" id="SSF53756">
    <property type="entry name" value="UDP-Glycosyltransferase/glycogen phosphorylase"/>
    <property type="match status" value="1"/>
</dbReference>
<dbReference type="EMBL" id="CP054140">
    <property type="protein sequence ID" value="QQG66487.1"/>
    <property type="molecule type" value="Genomic_DNA"/>
</dbReference>
<protein>
    <submittedName>
        <fullName evidence="5">Glycosyltransferase family 4 protein</fullName>
    </submittedName>
</protein>
<dbReference type="RefSeq" id="WP_199262713.1">
    <property type="nucleotide sequence ID" value="NZ_CP054140.1"/>
</dbReference>
<evidence type="ECO:0000313" key="6">
    <source>
        <dbReference type="Proteomes" id="UP000596092"/>
    </source>
</evidence>
<dbReference type="InterPro" id="IPR001296">
    <property type="entry name" value="Glyco_trans_1"/>
</dbReference>
<evidence type="ECO:0000259" key="3">
    <source>
        <dbReference type="Pfam" id="PF00534"/>
    </source>
</evidence>
<sequence>MKIILTAHQFLPEYNFGTEVLTYSVAKDLVERGHEVSVLTGAPAKTSLNDDERFDEYQIDGINVYRFTHEFIPMGDQNVIMEIEYTNNLVARYFRKLLNNVKPDLVHIFHMSRLSAAIIDVTVNMNIPTYFTPTDFWSVCPMSLLMLDDGTSCKGPEKLATNCVRHVAMRSRWGWVEKFAKAAPDSLANLAVAIVRKGWLPRQLPFVNEISALSKRSNYLISRLNTLNGIVSPTTVMTEVLVRNGVRPELIKQYMYGINMDNYEARLRSRTAGTAYTFGFIGGLSNHKGCHVLIQAVRLLNHKDVLLKIYGNPKDFPDYYNKLQELAEDFPSIKFCGTFPNTQIAEILDGIDTLVVPSIWFENAPLVIHSALAAGCPVVSSDFPGMSEVIHNEKNGLLFEPGNAKDLAAKLRRLLDEHNLLEKLSSNCRKPKSIAEYVDEILTLYESRLAYTSN</sequence>
<dbReference type="PANTHER" id="PTHR12526">
    <property type="entry name" value="GLYCOSYLTRANSFERASE"/>
    <property type="match status" value="1"/>
</dbReference>
<name>A0A7T6ARF1_9BACT</name>
<dbReference type="KEGG" id="dog:HP555_11730"/>
<dbReference type="Pfam" id="PF13439">
    <property type="entry name" value="Glyco_transf_4"/>
    <property type="match status" value="1"/>
</dbReference>
<feature type="domain" description="Glycosyltransferase subfamily 4-like N-terminal" evidence="4">
    <location>
        <begin position="17"/>
        <end position="133"/>
    </location>
</feature>
<dbReference type="CDD" id="cd03823">
    <property type="entry name" value="GT4_ExpE7-like"/>
    <property type="match status" value="1"/>
</dbReference>
<evidence type="ECO:0000256" key="2">
    <source>
        <dbReference type="ARBA" id="ARBA00022679"/>
    </source>
</evidence>